<dbReference type="AlphaFoldDB" id="A0AAV2I206"/>
<dbReference type="EMBL" id="CAXITT010000371">
    <property type="protein sequence ID" value="CAL1540104.1"/>
    <property type="molecule type" value="Genomic_DNA"/>
</dbReference>
<evidence type="ECO:0000256" key="6">
    <source>
        <dbReference type="RuleBase" id="RU000477"/>
    </source>
</evidence>
<keyword evidence="9" id="KW-1185">Reference proteome</keyword>
<evidence type="ECO:0000256" key="4">
    <source>
        <dbReference type="ARBA" id="ARBA00022989"/>
    </source>
</evidence>
<evidence type="ECO:0000256" key="1">
    <source>
        <dbReference type="ARBA" id="ARBA00004141"/>
    </source>
</evidence>
<dbReference type="Gene3D" id="1.20.1080.10">
    <property type="entry name" value="Glycerol uptake facilitator protein"/>
    <property type="match status" value="1"/>
</dbReference>
<keyword evidence="4 7" id="KW-1133">Transmembrane helix</keyword>
<dbReference type="PANTHER" id="PTHR19139:SF199">
    <property type="entry name" value="MIP17260P"/>
    <property type="match status" value="1"/>
</dbReference>
<accession>A0AAV2I206</accession>
<reference evidence="8 9" key="1">
    <citation type="submission" date="2024-04" db="EMBL/GenBank/DDBJ databases">
        <authorList>
            <consortium name="Genoscope - CEA"/>
            <person name="William W."/>
        </authorList>
    </citation>
    <scope>NUCLEOTIDE SEQUENCE [LARGE SCALE GENOMIC DNA]</scope>
</reference>
<comment type="similarity">
    <text evidence="2 6">Belongs to the MIP/aquaporin (TC 1.A.8) family.</text>
</comment>
<evidence type="ECO:0000256" key="7">
    <source>
        <dbReference type="SAM" id="Phobius"/>
    </source>
</evidence>
<sequence>MISGCGAYATLDQGKPQDPLISAVCFGMTVATIIWTFNHISGAHINPSVSWSFMITGRLSLAKMLTYTVMQCAGSIGGCAVVWFMVPDAWRGRLGATVLAEGVTVGQGFVIETIATFILLLGVFASSDQYRTDHGGSMPLAVGLVVFMQSAWAGRPTGCSMNPIRTLGPAVVAGVWDHHWLYWLAPTLGGSLGALFYQYVLAERPSEINCELLNICRDKDTHHKENTMSFANVSVTLNPVSDEKRHSISGGYQALAGPVNRNSYVVGVTS</sequence>
<feature type="transmembrane region" description="Helical" evidence="7">
    <location>
        <begin position="64"/>
        <end position="86"/>
    </location>
</feature>
<feature type="transmembrane region" description="Helical" evidence="7">
    <location>
        <begin position="20"/>
        <end position="43"/>
    </location>
</feature>
<dbReference type="InterPro" id="IPR023271">
    <property type="entry name" value="Aquaporin-like"/>
</dbReference>
<evidence type="ECO:0000256" key="2">
    <source>
        <dbReference type="ARBA" id="ARBA00006175"/>
    </source>
</evidence>
<keyword evidence="6" id="KW-0813">Transport</keyword>
<evidence type="ECO:0000313" key="8">
    <source>
        <dbReference type="EMBL" id="CAL1540104.1"/>
    </source>
</evidence>
<feature type="transmembrane region" description="Helical" evidence="7">
    <location>
        <begin position="137"/>
        <end position="154"/>
    </location>
</feature>
<keyword evidence="3 6" id="KW-0812">Transmembrane</keyword>
<dbReference type="InterPro" id="IPR000425">
    <property type="entry name" value="MIP"/>
</dbReference>
<keyword evidence="5 7" id="KW-0472">Membrane</keyword>
<dbReference type="PRINTS" id="PR00783">
    <property type="entry name" value="MINTRINSICP"/>
</dbReference>
<dbReference type="Pfam" id="PF00230">
    <property type="entry name" value="MIP"/>
    <property type="match status" value="1"/>
</dbReference>
<feature type="transmembrane region" description="Helical" evidence="7">
    <location>
        <begin position="180"/>
        <end position="200"/>
    </location>
</feature>
<protein>
    <submittedName>
        <fullName evidence="8">Uncharacterized protein</fullName>
    </submittedName>
</protein>
<evidence type="ECO:0000256" key="3">
    <source>
        <dbReference type="ARBA" id="ARBA00022692"/>
    </source>
</evidence>
<dbReference type="PANTHER" id="PTHR19139">
    <property type="entry name" value="AQUAPORIN TRANSPORTER"/>
    <property type="match status" value="1"/>
</dbReference>
<gene>
    <name evidence="8" type="ORF">GSLYS_00013837001</name>
</gene>
<evidence type="ECO:0000313" key="9">
    <source>
        <dbReference type="Proteomes" id="UP001497497"/>
    </source>
</evidence>
<dbReference type="GO" id="GO:0005886">
    <property type="term" value="C:plasma membrane"/>
    <property type="evidence" value="ECO:0007669"/>
    <property type="project" value="TreeGrafter"/>
</dbReference>
<feature type="transmembrane region" description="Helical" evidence="7">
    <location>
        <begin position="106"/>
        <end position="125"/>
    </location>
</feature>
<comment type="caution">
    <text evidence="8">The sequence shown here is derived from an EMBL/GenBank/DDBJ whole genome shotgun (WGS) entry which is preliminary data.</text>
</comment>
<dbReference type="GO" id="GO:0015250">
    <property type="term" value="F:water channel activity"/>
    <property type="evidence" value="ECO:0007669"/>
    <property type="project" value="TreeGrafter"/>
</dbReference>
<dbReference type="Proteomes" id="UP001497497">
    <property type="component" value="Unassembled WGS sequence"/>
</dbReference>
<dbReference type="SUPFAM" id="SSF81338">
    <property type="entry name" value="Aquaporin-like"/>
    <property type="match status" value="1"/>
</dbReference>
<organism evidence="8 9">
    <name type="scientific">Lymnaea stagnalis</name>
    <name type="common">Great pond snail</name>
    <name type="synonym">Helix stagnalis</name>
    <dbReference type="NCBI Taxonomy" id="6523"/>
    <lineage>
        <taxon>Eukaryota</taxon>
        <taxon>Metazoa</taxon>
        <taxon>Spiralia</taxon>
        <taxon>Lophotrochozoa</taxon>
        <taxon>Mollusca</taxon>
        <taxon>Gastropoda</taxon>
        <taxon>Heterobranchia</taxon>
        <taxon>Euthyneura</taxon>
        <taxon>Panpulmonata</taxon>
        <taxon>Hygrophila</taxon>
        <taxon>Lymnaeoidea</taxon>
        <taxon>Lymnaeidae</taxon>
        <taxon>Lymnaea</taxon>
    </lineage>
</organism>
<comment type="subcellular location">
    <subcellularLocation>
        <location evidence="1">Membrane</location>
        <topology evidence="1">Multi-pass membrane protein</topology>
    </subcellularLocation>
</comment>
<dbReference type="InterPro" id="IPR034294">
    <property type="entry name" value="Aquaporin_transptr"/>
</dbReference>
<name>A0AAV2I206_LYMST</name>
<proteinExistence type="inferred from homology"/>
<evidence type="ECO:0000256" key="5">
    <source>
        <dbReference type="ARBA" id="ARBA00023136"/>
    </source>
</evidence>